<keyword evidence="3" id="KW-1185">Reference proteome</keyword>
<dbReference type="Proteomes" id="UP000242682">
    <property type="component" value="Unassembled WGS sequence"/>
</dbReference>
<sequence>MEKEFFHNGLHGKGAHVDTATVFDGLEWRTAGEKPGDCPHSIWELLNHMIYWQDFMLAYIKGETPKSPEHATESWPESGAPANNEEWDAAVSRFLAGLQDAKQEAAKDLMEKGAEGKGRTRAEWLMGITLHNTYHAGQAVMVRRMSGTWPPPSGGDTW</sequence>
<reference evidence="2 3" key="1">
    <citation type="submission" date="2018-03" db="EMBL/GenBank/DDBJ databases">
        <title>Genomic Encyclopedia of Type Strains, Phase III (KMG-III): the genomes of soil and plant-associated and newly described type strains.</title>
        <authorList>
            <person name="Whitman W."/>
        </authorList>
    </citation>
    <scope>NUCLEOTIDE SEQUENCE [LARGE SCALE GENOMIC DNA]</scope>
    <source>
        <strain evidence="2 3">CGMCC 1.12259</strain>
    </source>
</reference>
<name>A0A2P8H582_9BACL</name>
<dbReference type="OrthoDB" id="9798830at2"/>
<dbReference type="SUPFAM" id="SSF109854">
    <property type="entry name" value="DinB/YfiT-like putative metalloenzymes"/>
    <property type="match status" value="1"/>
</dbReference>
<accession>A0A2P8H582</accession>
<proteinExistence type="predicted"/>
<organism evidence="2 3">
    <name type="scientific">Planomicrobium soli</name>
    <dbReference type="NCBI Taxonomy" id="1176648"/>
    <lineage>
        <taxon>Bacteria</taxon>
        <taxon>Bacillati</taxon>
        <taxon>Bacillota</taxon>
        <taxon>Bacilli</taxon>
        <taxon>Bacillales</taxon>
        <taxon>Caryophanaceae</taxon>
        <taxon>Planomicrobium</taxon>
    </lineage>
</organism>
<dbReference type="RefSeq" id="WP_106532082.1">
    <property type="nucleotide sequence ID" value="NZ_PYAT01000002.1"/>
</dbReference>
<evidence type="ECO:0000259" key="1">
    <source>
        <dbReference type="Pfam" id="PF12867"/>
    </source>
</evidence>
<feature type="domain" description="DinB-like" evidence="1">
    <location>
        <begin position="20"/>
        <end position="139"/>
    </location>
</feature>
<dbReference type="InterPro" id="IPR024775">
    <property type="entry name" value="DinB-like"/>
</dbReference>
<dbReference type="EMBL" id="PYAT01000002">
    <property type="protein sequence ID" value="PSL41382.1"/>
    <property type="molecule type" value="Genomic_DNA"/>
</dbReference>
<evidence type="ECO:0000313" key="2">
    <source>
        <dbReference type="EMBL" id="PSL41382.1"/>
    </source>
</evidence>
<evidence type="ECO:0000313" key="3">
    <source>
        <dbReference type="Proteomes" id="UP000242682"/>
    </source>
</evidence>
<comment type="caution">
    <text evidence="2">The sequence shown here is derived from an EMBL/GenBank/DDBJ whole genome shotgun (WGS) entry which is preliminary data.</text>
</comment>
<dbReference type="InterPro" id="IPR034660">
    <property type="entry name" value="DinB/YfiT-like"/>
</dbReference>
<dbReference type="Pfam" id="PF12867">
    <property type="entry name" value="DinB_2"/>
    <property type="match status" value="1"/>
</dbReference>
<protein>
    <submittedName>
        <fullName evidence="2">DinB family protein</fullName>
    </submittedName>
</protein>
<dbReference type="Gene3D" id="1.20.120.450">
    <property type="entry name" value="dinb family like domain"/>
    <property type="match status" value="1"/>
</dbReference>
<gene>
    <name evidence="2" type="ORF">B0H99_10265</name>
</gene>
<dbReference type="AlphaFoldDB" id="A0A2P8H582"/>